<protein>
    <recommendedName>
        <fullName evidence="4">DUF2178 domain-containing protein</fullName>
    </recommendedName>
</protein>
<proteinExistence type="predicted"/>
<feature type="transmembrane region" description="Helical" evidence="1">
    <location>
        <begin position="116"/>
        <end position="138"/>
    </location>
</feature>
<evidence type="ECO:0000313" key="3">
    <source>
        <dbReference type="Proteomes" id="UP000432715"/>
    </source>
</evidence>
<keyword evidence="1" id="KW-1133">Transmembrane helix</keyword>
<reference evidence="2 3" key="1">
    <citation type="submission" date="2019-10" db="EMBL/GenBank/DDBJ databases">
        <title>Alkaliphilus serpentinus sp. nov. and Alkaliphilus pronyensis sp. nov., two novel anaerobic alkaliphilic species isolated from the serpentinized-hosted hydrothermal field of the Prony Bay (New Caledonia).</title>
        <authorList>
            <person name="Postec A."/>
        </authorList>
    </citation>
    <scope>NUCLEOTIDE SEQUENCE [LARGE SCALE GENOMIC DNA]</scope>
    <source>
        <strain evidence="2 3">LacV</strain>
    </source>
</reference>
<keyword evidence="1" id="KW-0472">Membrane</keyword>
<comment type="caution">
    <text evidence="2">The sequence shown here is derived from an EMBL/GenBank/DDBJ whole genome shotgun (WGS) entry which is preliminary data.</text>
</comment>
<dbReference type="EMBL" id="WBZC01000065">
    <property type="protein sequence ID" value="KAB3530489.1"/>
    <property type="molecule type" value="Genomic_DNA"/>
</dbReference>
<dbReference type="RefSeq" id="WP_151862194.1">
    <property type="nucleotide sequence ID" value="NZ_WBZC01000065.1"/>
</dbReference>
<feature type="transmembrane region" description="Helical" evidence="1">
    <location>
        <begin position="83"/>
        <end position="104"/>
    </location>
</feature>
<evidence type="ECO:0000256" key="1">
    <source>
        <dbReference type="SAM" id="Phobius"/>
    </source>
</evidence>
<dbReference type="Proteomes" id="UP000432715">
    <property type="component" value="Unassembled WGS sequence"/>
</dbReference>
<name>A0A6I0F1R7_9FIRM</name>
<accession>A0A6I0F1R7</accession>
<feature type="transmembrane region" description="Helical" evidence="1">
    <location>
        <begin position="41"/>
        <end position="62"/>
    </location>
</feature>
<feature type="transmembrane region" description="Helical" evidence="1">
    <location>
        <begin position="7"/>
        <end position="26"/>
    </location>
</feature>
<keyword evidence="3" id="KW-1185">Reference proteome</keyword>
<organism evidence="2 3">
    <name type="scientific">Alkaliphilus pronyensis</name>
    <dbReference type="NCBI Taxonomy" id="1482732"/>
    <lineage>
        <taxon>Bacteria</taxon>
        <taxon>Bacillati</taxon>
        <taxon>Bacillota</taxon>
        <taxon>Clostridia</taxon>
        <taxon>Peptostreptococcales</taxon>
        <taxon>Natronincolaceae</taxon>
        <taxon>Alkaliphilus</taxon>
    </lineage>
</organism>
<dbReference type="AlphaFoldDB" id="A0A6I0F1R7"/>
<evidence type="ECO:0008006" key="4">
    <source>
        <dbReference type="Google" id="ProtNLM"/>
    </source>
</evidence>
<sequence>MKREDIVMVISSIFVILVASLVTSMLELNSILENIMIDNLILGYLLTLCIIAFVLTPIVIINKRIYTSKEENKVKLTKDQKKRLAGGIALFGFVVLLVTGNPPVSYVFTYSSYNNALGFIVRAVYYTIIATFVSWYYYKIVNESEGE</sequence>
<evidence type="ECO:0000313" key="2">
    <source>
        <dbReference type="EMBL" id="KAB3530489.1"/>
    </source>
</evidence>
<gene>
    <name evidence="2" type="ORF">F8154_13755</name>
</gene>
<keyword evidence="1" id="KW-0812">Transmembrane</keyword>